<feature type="compositionally biased region" description="Basic and acidic residues" evidence="4">
    <location>
        <begin position="1"/>
        <end position="10"/>
    </location>
</feature>
<dbReference type="GO" id="GO:0050664">
    <property type="term" value="F:oxidoreductase activity, acting on NAD(P)H, oxygen as acceptor"/>
    <property type="evidence" value="ECO:0007669"/>
    <property type="project" value="TreeGrafter"/>
</dbReference>
<evidence type="ECO:0000259" key="5">
    <source>
        <dbReference type="SMART" id="SM00642"/>
    </source>
</evidence>
<dbReference type="GO" id="GO:0016616">
    <property type="term" value="F:oxidoreductase activity, acting on the CH-OH group of donors, NAD or NADP as acceptor"/>
    <property type="evidence" value="ECO:0007669"/>
    <property type="project" value="UniProtKB-ARBA"/>
</dbReference>
<dbReference type="NCBIfam" id="NF006969">
    <property type="entry name" value="PRK09441.1-2"/>
    <property type="match status" value="1"/>
</dbReference>
<dbReference type="STRING" id="5627.A0A1C7M6K4"/>
<name>A0A1C7M6K4_GRIFR</name>
<dbReference type="OrthoDB" id="550577at2759"/>
<dbReference type="EMBL" id="LUGG01000009">
    <property type="protein sequence ID" value="OBZ72127.1"/>
    <property type="molecule type" value="Genomic_DNA"/>
</dbReference>
<feature type="region of interest" description="Disordered" evidence="4">
    <location>
        <begin position="1"/>
        <end position="29"/>
    </location>
</feature>
<dbReference type="InterPro" id="IPR013780">
    <property type="entry name" value="Glyco_hydro_b"/>
</dbReference>
<comment type="caution">
    <text evidence="6">The sequence shown here is derived from an EMBL/GenBank/DDBJ whole genome shotgun (WGS) entry which is preliminary data.</text>
</comment>
<dbReference type="FunFam" id="3.40.50.720:FF:000245">
    <property type="entry name" value="Short chain dehydrogenase, putative"/>
    <property type="match status" value="1"/>
</dbReference>
<dbReference type="Pfam" id="PF13561">
    <property type="entry name" value="adh_short_C2"/>
    <property type="match status" value="1"/>
</dbReference>
<dbReference type="Gene3D" id="2.40.30.140">
    <property type="match status" value="1"/>
</dbReference>
<evidence type="ECO:0000313" key="6">
    <source>
        <dbReference type="EMBL" id="OBZ72127.1"/>
    </source>
</evidence>
<dbReference type="SUPFAM" id="SSF51011">
    <property type="entry name" value="Glycosyl hydrolase domain"/>
    <property type="match status" value="1"/>
</dbReference>
<dbReference type="PANTHER" id="PTHR43008:SF4">
    <property type="entry name" value="CHAIN DEHYDROGENASE, PUTATIVE (AFU_ORTHOLOGUE AFUA_4G08710)-RELATED"/>
    <property type="match status" value="1"/>
</dbReference>
<dbReference type="Pfam" id="PF00128">
    <property type="entry name" value="Alpha-amylase"/>
    <property type="match status" value="1"/>
</dbReference>
<evidence type="ECO:0000313" key="7">
    <source>
        <dbReference type="Proteomes" id="UP000092993"/>
    </source>
</evidence>
<dbReference type="InterPro" id="IPR002347">
    <property type="entry name" value="SDR_fam"/>
</dbReference>
<dbReference type="PRINTS" id="PR00081">
    <property type="entry name" value="GDHRDH"/>
</dbReference>
<dbReference type="AlphaFoldDB" id="A0A1C7M6K4"/>
<dbReference type="InterPro" id="IPR036291">
    <property type="entry name" value="NAD(P)-bd_dom_sf"/>
</dbReference>
<dbReference type="SMART" id="SM00642">
    <property type="entry name" value="Aamy"/>
    <property type="match status" value="1"/>
</dbReference>
<dbReference type="SUPFAM" id="SSF51445">
    <property type="entry name" value="(Trans)glycosidases"/>
    <property type="match status" value="1"/>
</dbReference>
<protein>
    <submittedName>
        <fullName evidence="6">Glucan 1,4-alpha-maltohexaosidase</fullName>
    </submittedName>
</protein>
<evidence type="ECO:0000256" key="4">
    <source>
        <dbReference type="SAM" id="MobiDB-lite"/>
    </source>
</evidence>
<evidence type="ECO:0000256" key="2">
    <source>
        <dbReference type="ARBA" id="ARBA00022857"/>
    </source>
</evidence>
<dbReference type="PROSITE" id="PS00061">
    <property type="entry name" value="ADH_SHORT"/>
    <property type="match status" value="1"/>
</dbReference>
<dbReference type="InterPro" id="IPR017853">
    <property type="entry name" value="GH"/>
</dbReference>
<keyword evidence="7" id="KW-1185">Reference proteome</keyword>
<keyword evidence="3" id="KW-0560">Oxidoreductase</keyword>
<dbReference type="CDD" id="cd11318">
    <property type="entry name" value="AmyAc_bac_fung_AmyA"/>
    <property type="match status" value="1"/>
</dbReference>
<evidence type="ECO:0000256" key="3">
    <source>
        <dbReference type="ARBA" id="ARBA00023002"/>
    </source>
</evidence>
<comment type="similarity">
    <text evidence="1">Belongs to the short-chain dehydrogenases/reductases (SDR) family.</text>
</comment>
<dbReference type="Proteomes" id="UP000092993">
    <property type="component" value="Unassembled WGS sequence"/>
</dbReference>
<feature type="region of interest" description="Disordered" evidence="4">
    <location>
        <begin position="376"/>
        <end position="400"/>
    </location>
</feature>
<evidence type="ECO:0000256" key="1">
    <source>
        <dbReference type="ARBA" id="ARBA00006484"/>
    </source>
</evidence>
<dbReference type="Gene3D" id="2.60.40.1180">
    <property type="entry name" value="Golgi alpha-mannosidase II"/>
    <property type="match status" value="1"/>
</dbReference>
<dbReference type="PANTHER" id="PTHR43008">
    <property type="entry name" value="BENZIL REDUCTASE"/>
    <property type="match status" value="1"/>
</dbReference>
<dbReference type="InterPro" id="IPR006047">
    <property type="entry name" value="GH13_cat_dom"/>
</dbReference>
<dbReference type="GO" id="GO:0005975">
    <property type="term" value="P:carbohydrate metabolic process"/>
    <property type="evidence" value="ECO:0007669"/>
    <property type="project" value="InterPro"/>
</dbReference>
<feature type="domain" description="Glycosyl hydrolase family 13 catalytic" evidence="5">
    <location>
        <begin position="756"/>
        <end position="1127"/>
    </location>
</feature>
<dbReference type="SUPFAM" id="SSF51735">
    <property type="entry name" value="NAD(P)-binding Rossmann-fold domains"/>
    <property type="match status" value="1"/>
</dbReference>
<dbReference type="InterPro" id="IPR020904">
    <property type="entry name" value="Sc_DH/Rdtase_CS"/>
</dbReference>
<keyword evidence="2" id="KW-0521">NADP</keyword>
<proteinExistence type="inferred from homology"/>
<dbReference type="Gene3D" id="3.40.50.720">
    <property type="entry name" value="NAD(P)-binding Rossmann-like Domain"/>
    <property type="match status" value="1"/>
</dbReference>
<reference evidence="6 7" key="1">
    <citation type="submission" date="2016-03" db="EMBL/GenBank/DDBJ databases">
        <title>Whole genome sequencing of Grifola frondosa 9006-11.</title>
        <authorList>
            <person name="Min B."/>
            <person name="Park H."/>
            <person name="Kim J.-G."/>
            <person name="Cho H."/>
            <person name="Oh Y.-L."/>
            <person name="Kong W.-S."/>
            <person name="Choi I.-G."/>
        </authorList>
    </citation>
    <scope>NUCLEOTIDE SEQUENCE [LARGE SCALE GENOMIC DNA]</scope>
    <source>
        <strain evidence="6 7">9006-11</strain>
    </source>
</reference>
<gene>
    <name evidence="6" type="primary">AMT6</name>
    <name evidence="6" type="ORF">A0H81_07930</name>
</gene>
<organism evidence="6 7">
    <name type="scientific">Grifola frondosa</name>
    <name type="common">Maitake</name>
    <name type="synonym">Polyporus frondosus</name>
    <dbReference type="NCBI Taxonomy" id="5627"/>
    <lineage>
        <taxon>Eukaryota</taxon>
        <taxon>Fungi</taxon>
        <taxon>Dikarya</taxon>
        <taxon>Basidiomycota</taxon>
        <taxon>Agaricomycotina</taxon>
        <taxon>Agaricomycetes</taxon>
        <taxon>Polyporales</taxon>
        <taxon>Grifolaceae</taxon>
        <taxon>Grifola</taxon>
    </lineage>
</organism>
<sequence length="1203" mass="135491">MNDNQHEGPQAHHVLSPPVPEQTHHPHRAPTLPTLELLESIAGGAHYAGAMSSHCDDPHVHAKHRRTRSLSCSANDPTVQDSYKDIMADLKELFCARPSIEVLRRRWRRDAVFEDPFSKCQGFKEYASRWFALPKLFSSSEHVSARILSATHSPNSLVYTQTQIYTLRFLGIKKTVTSVVLVDFDEDFMITQLIDQWNGEDPPVQWGALWLRRLLTKITAWVCKIKMKRKKLYDYVDTMLHYDPAIVCFSVRSHAILVIIALLQLDCLLFSRIKPLLVSDGHAMHIAIQLVSVLIESAAKSLHRRSHDNPMTVTWTRLLLHLTRGRYRGNDIKGARTQFAVPEMRTSLCVQGSRLGRPFFKNIRANTVLTVTRAGFATSNRTPPTKESPLNAKNQQGTGPLPSYGPVGVSAALNASPSTPAVPTLFSHEFSLTDRVALVSGGNRGLGLETAMALLEAGARAVYCVDLPKQPGKEWTKVKEYVARMEGKTGEGRLEYVSADVRDQEEMWKVGEKIGDREGRMDACVAAAGILKSHTDCLEYPAKQFQEVMAVNVNGVLFTAQAAGRQMARFGNGGSIILIASMSGSITNKDHAWVSYNTSKSAVLQMARSMACELGTRRIRVNTLSPGHIYTNMTAAYLDTQPHLLDKWASLNPLGRIGRPDELRGVVTWLASDASTFCTGSDILDRVQPPARQQRTLSARRLVSAPQFPPRDRINAMAVMDVFYIVIDWLVDRFKSLPPPALSGMRLGPEDRAENALMIQFFTWDSSHASMSWWKHFETEVPQLAEMGITQVWLPPPNKAMRKQGQGYDAYDLWDLGEFNQKGTIATRWGTKDELIRAVATAKRHGIDTIIDAVLNHKLGADRTEKFAAVPVDPRNRLKDIGPAREIEGWTAFDFPGRADKYSSLKWSYKHFTGLDWDQRTRTKGIFRIVSAGHKGWSRWVDSELGNYDYLLGIDIDHRHPEVRKDLLAWGAWVLETTGSTGFRLDAIKHMDRRFLLEFIKNTRSVSGRENMFAVSEYWSSNLKMIKPYIRAFEGLMTFFDVPLHHNFHEASKFRPGDAVTFVDNHDTQVGQTLESWVGVNFKLQAYALILLHGEGHPCLFYGDLYPNKECYDENIARDLKRLIEARKKFAYGARVDYFQEHARDSRAKAVVHTVRMNVGANNGGTSFRSYLDQFGRIDIAPDGWGLFTCHPGSVEVWVRSDS</sequence>
<dbReference type="Gene3D" id="3.20.20.80">
    <property type="entry name" value="Glycosidases"/>
    <property type="match status" value="1"/>
</dbReference>
<accession>A0A1C7M6K4</accession>